<comment type="caution">
    <text evidence="1">The sequence shown here is derived from an EMBL/GenBank/DDBJ whole genome shotgun (WGS) entry which is preliminary data.</text>
</comment>
<dbReference type="EMBL" id="LAZR01000924">
    <property type="protein sequence ID" value="KKN54545.1"/>
    <property type="molecule type" value="Genomic_DNA"/>
</dbReference>
<evidence type="ECO:0000313" key="1">
    <source>
        <dbReference type="EMBL" id="KKN54545.1"/>
    </source>
</evidence>
<name>A0A0F9RDB8_9ZZZZ</name>
<gene>
    <name evidence="1" type="ORF">LCGC14_0591370</name>
</gene>
<protein>
    <submittedName>
        <fullName evidence="1">Uncharacterized protein</fullName>
    </submittedName>
</protein>
<reference evidence="1" key="1">
    <citation type="journal article" date="2015" name="Nature">
        <title>Complex archaea that bridge the gap between prokaryotes and eukaryotes.</title>
        <authorList>
            <person name="Spang A."/>
            <person name="Saw J.H."/>
            <person name="Jorgensen S.L."/>
            <person name="Zaremba-Niedzwiedzka K."/>
            <person name="Martijn J."/>
            <person name="Lind A.E."/>
            <person name="van Eijk R."/>
            <person name="Schleper C."/>
            <person name="Guy L."/>
            <person name="Ettema T.J."/>
        </authorList>
    </citation>
    <scope>NUCLEOTIDE SEQUENCE</scope>
</reference>
<proteinExistence type="predicted"/>
<accession>A0A0F9RDB8</accession>
<organism evidence="1">
    <name type="scientific">marine sediment metagenome</name>
    <dbReference type="NCBI Taxonomy" id="412755"/>
    <lineage>
        <taxon>unclassified sequences</taxon>
        <taxon>metagenomes</taxon>
        <taxon>ecological metagenomes</taxon>
    </lineage>
</organism>
<dbReference type="AlphaFoldDB" id="A0A0F9RDB8"/>
<sequence>MTTTEIGPTTELPPEVSAATTLIPYRKDDNRAMYLGYMACGFSDEEALFVLGLDRSWLKEVRQDGTFSNMEERMPELRKELSREYTELDFYRNFRMVLEKDHLILRKSLGMVLVRDEDTGEMVPEELSIYDHQYLLRLRSAYTPQQLQLLEAVTSSSESGFNFVKWMKDNQEVVEVSRTDKVVIKSKDG</sequence>